<reference evidence="14 15" key="1">
    <citation type="submission" date="2019-12" db="EMBL/GenBank/DDBJ databases">
        <title>Genomic-based taxomic classification of the family Erythrobacteraceae.</title>
        <authorList>
            <person name="Xu L."/>
        </authorList>
    </citation>
    <scope>NUCLEOTIDE SEQUENCE [LARGE SCALE GENOMIC DNA]</scope>
    <source>
        <strain evidence="14 15">S36</strain>
    </source>
</reference>
<gene>
    <name evidence="14" type="ORF">GRI97_01045</name>
</gene>
<evidence type="ECO:0000256" key="6">
    <source>
        <dbReference type="ARBA" id="ARBA00022475"/>
    </source>
</evidence>
<comment type="subunit">
    <text evidence="4">The accessory proteins ExbB and ExbD seem to form a complex with TonB.</text>
</comment>
<dbReference type="AlphaFoldDB" id="A0A6I4TT91"/>
<keyword evidence="6" id="KW-1003">Cell membrane</keyword>
<keyword evidence="15" id="KW-1185">Reference proteome</keyword>
<evidence type="ECO:0000256" key="7">
    <source>
        <dbReference type="ARBA" id="ARBA00022519"/>
    </source>
</evidence>
<dbReference type="GO" id="GO:0022857">
    <property type="term" value="F:transmembrane transporter activity"/>
    <property type="evidence" value="ECO:0007669"/>
    <property type="project" value="InterPro"/>
</dbReference>
<dbReference type="PANTHER" id="PTHR30558">
    <property type="entry name" value="EXBD MEMBRANE COMPONENT OF PMF-DRIVEN MACROMOLECULE IMPORT SYSTEM"/>
    <property type="match status" value="1"/>
</dbReference>
<evidence type="ECO:0000256" key="3">
    <source>
        <dbReference type="ARBA" id="ARBA00005811"/>
    </source>
</evidence>
<evidence type="ECO:0000313" key="14">
    <source>
        <dbReference type="EMBL" id="MXO97573.1"/>
    </source>
</evidence>
<comment type="function">
    <text evidence="1">Involved in the TonB-dependent energy-dependent transport of various receptor-bound substrates.</text>
</comment>
<protein>
    <submittedName>
        <fullName evidence="14">Biopolymer transporter ExbD</fullName>
    </submittedName>
</protein>
<keyword evidence="7" id="KW-0997">Cell inner membrane</keyword>
<evidence type="ECO:0000256" key="1">
    <source>
        <dbReference type="ARBA" id="ARBA00003540"/>
    </source>
</evidence>
<dbReference type="Proteomes" id="UP000469430">
    <property type="component" value="Unassembled WGS sequence"/>
</dbReference>
<keyword evidence="9 12" id="KW-0653">Protein transport</keyword>
<evidence type="ECO:0000256" key="12">
    <source>
        <dbReference type="RuleBase" id="RU003879"/>
    </source>
</evidence>
<evidence type="ECO:0000256" key="2">
    <source>
        <dbReference type="ARBA" id="ARBA00004249"/>
    </source>
</evidence>
<dbReference type="Gene3D" id="3.30.420.270">
    <property type="match status" value="1"/>
</dbReference>
<keyword evidence="5 12" id="KW-0813">Transport</keyword>
<evidence type="ECO:0000256" key="11">
    <source>
        <dbReference type="ARBA" id="ARBA00023136"/>
    </source>
</evidence>
<evidence type="ECO:0000256" key="10">
    <source>
        <dbReference type="ARBA" id="ARBA00022989"/>
    </source>
</evidence>
<comment type="subcellular location">
    <subcellularLocation>
        <location evidence="2">Cell inner membrane</location>
        <topology evidence="2">Single-pass type II membrane protein</topology>
    </subcellularLocation>
    <subcellularLocation>
        <location evidence="12">Cell membrane</location>
        <topology evidence="12">Single-pass type II membrane protein</topology>
    </subcellularLocation>
</comment>
<dbReference type="OrthoDB" id="195377at2"/>
<feature type="transmembrane region" description="Helical" evidence="13">
    <location>
        <begin position="20"/>
        <end position="39"/>
    </location>
</feature>
<evidence type="ECO:0000256" key="13">
    <source>
        <dbReference type="SAM" id="Phobius"/>
    </source>
</evidence>
<evidence type="ECO:0000256" key="9">
    <source>
        <dbReference type="ARBA" id="ARBA00022927"/>
    </source>
</evidence>
<dbReference type="Pfam" id="PF02472">
    <property type="entry name" value="ExbD"/>
    <property type="match status" value="1"/>
</dbReference>
<sequence length="140" mass="14600">MAMQAGGSKKPYNEINITPFVDVVLVLLIIFILMTTAAVQGIKVDLPSASSAKVLEAQKSRVIAVSNDGTVSIDAIPVSMSELESQLRSSIATTPDLAVILRGDRAVQYDKVMQVLDLCSKVGVPSLGMASTRPPSGGGA</sequence>
<comment type="caution">
    <text evidence="14">The sequence shown here is derived from an EMBL/GenBank/DDBJ whole genome shotgun (WGS) entry which is preliminary data.</text>
</comment>
<keyword evidence="11 13" id="KW-0472">Membrane</keyword>
<dbReference type="InterPro" id="IPR003400">
    <property type="entry name" value="ExbD"/>
</dbReference>
<dbReference type="RefSeq" id="WP_161389300.1">
    <property type="nucleotide sequence ID" value="NZ_JBHSCP010000001.1"/>
</dbReference>
<name>A0A6I4TT91_9SPHN</name>
<keyword evidence="8 12" id="KW-0812">Transmembrane</keyword>
<evidence type="ECO:0000256" key="8">
    <source>
        <dbReference type="ARBA" id="ARBA00022692"/>
    </source>
</evidence>
<evidence type="ECO:0000256" key="4">
    <source>
        <dbReference type="ARBA" id="ARBA00011471"/>
    </source>
</evidence>
<dbReference type="PANTHER" id="PTHR30558:SF12">
    <property type="entry name" value="BIOPOLYMER TRANSPORT PROTEIN EXBD"/>
    <property type="match status" value="1"/>
</dbReference>
<organism evidence="14 15">
    <name type="scientific">Croceibacterium xixiisoli</name>
    <dbReference type="NCBI Taxonomy" id="1476466"/>
    <lineage>
        <taxon>Bacteria</taxon>
        <taxon>Pseudomonadati</taxon>
        <taxon>Pseudomonadota</taxon>
        <taxon>Alphaproteobacteria</taxon>
        <taxon>Sphingomonadales</taxon>
        <taxon>Erythrobacteraceae</taxon>
        <taxon>Croceibacterium</taxon>
    </lineage>
</organism>
<dbReference type="GO" id="GO:0015031">
    <property type="term" value="P:protein transport"/>
    <property type="evidence" value="ECO:0007669"/>
    <property type="project" value="UniProtKB-KW"/>
</dbReference>
<evidence type="ECO:0000256" key="5">
    <source>
        <dbReference type="ARBA" id="ARBA00022448"/>
    </source>
</evidence>
<comment type="similarity">
    <text evidence="3 12">Belongs to the ExbD/TolR family.</text>
</comment>
<accession>A0A6I4TT91</accession>
<dbReference type="EMBL" id="WTYJ01000001">
    <property type="protein sequence ID" value="MXO97573.1"/>
    <property type="molecule type" value="Genomic_DNA"/>
</dbReference>
<proteinExistence type="inferred from homology"/>
<dbReference type="GO" id="GO:0005886">
    <property type="term" value="C:plasma membrane"/>
    <property type="evidence" value="ECO:0007669"/>
    <property type="project" value="UniProtKB-SubCell"/>
</dbReference>
<evidence type="ECO:0000313" key="15">
    <source>
        <dbReference type="Proteomes" id="UP000469430"/>
    </source>
</evidence>
<keyword evidence="10 13" id="KW-1133">Transmembrane helix</keyword>